<dbReference type="CDD" id="cd05379">
    <property type="entry name" value="CAP_bacterial"/>
    <property type="match status" value="1"/>
</dbReference>
<organism evidence="3 4">
    <name type="scientific">Cognatiyoonia sediminum</name>
    <dbReference type="NCBI Taxonomy" id="1508389"/>
    <lineage>
        <taxon>Bacteria</taxon>
        <taxon>Pseudomonadati</taxon>
        <taxon>Pseudomonadota</taxon>
        <taxon>Alphaproteobacteria</taxon>
        <taxon>Rhodobacterales</taxon>
        <taxon>Paracoccaceae</taxon>
        <taxon>Cognatiyoonia</taxon>
    </lineage>
</organism>
<gene>
    <name evidence="3" type="ORF">SAMN05444003_1268</name>
</gene>
<accession>A0A1M5N9W6</accession>
<dbReference type="InterPro" id="IPR035940">
    <property type="entry name" value="CAP_sf"/>
</dbReference>
<dbReference type="PANTHER" id="PTHR31157">
    <property type="entry name" value="SCP DOMAIN-CONTAINING PROTEIN"/>
    <property type="match status" value="1"/>
</dbReference>
<evidence type="ECO:0000313" key="3">
    <source>
        <dbReference type="EMBL" id="SHG86298.1"/>
    </source>
</evidence>
<feature type="signal peptide" evidence="1">
    <location>
        <begin position="1"/>
        <end position="26"/>
    </location>
</feature>
<dbReference type="Pfam" id="PF00188">
    <property type="entry name" value="CAP"/>
    <property type="match status" value="1"/>
</dbReference>
<sequence>MGLPMNRFVLMIAAGLLATVGTQASASRSCTTPDNVNALASEIARGVNASRAANGQSQVSFNRKLGQAAMAHACDMASNDFFGHRGTDGSNSSARVRAAGYNHCLVGENLAWGYPRSEQIISGWMNSAGHRNIMLHPRIQEFGIGITMGPKGPNWVLVVAKSC</sequence>
<reference evidence="3 4" key="1">
    <citation type="submission" date="2016-11" db="EMBL/GenBank/DDBJ databases">
        <authorList>
            <person name="Jaros S."/>
            <person name="Januszkiewicz K."/>
            <person name="Wedrychowicz H."/>
        </authorList>
    </citation>
    <scope>NUCLEOTIDE SEQUENCE [LARGE SCALE GENOMIC DNA]</scope>
    <source>
        <strain evidence="3 4">DSM 28715</strain>
    </source>
</reference>
<proteinExistence type="predicted"/>
<dbReference type="Proteomes" id="UP000184074">
    <property type="component" value="Unassembled WGS sequence"/>
</dbReference>
<feature type="chain" id="PRO_5009912547" evidence="1">
    <location>
        <begin position="27"/>
        <end position="163"/>
    </location>
</feature>
<evidence type="ECO:0000256" key="1">
    <source>
        <dbReference type="SAM" id="SignalP"/>
    </source>
</evidence>
<dbReference type="AlphaFoldDB" id="A0A1M5N9W6"/>
<name>A0A1M5N9W6_9RHOB</name>
<evidence type="ECO:0000313" key="4">
    <source>
        <dbReference type="Proteomes" id="UP000184074"/>
    </source>
</evidence>
<protein>
    <submittedName>
        <fullName evidence="3">Uncharacterized conserved protein YkwD, contains CAP (CSP/antigen 5/PR1) domain</fullName>
    </submittedName>
</protein>
<dbReference type="SUPFAM" id="SSF55797">
    <property type="entry name" value="PR-1-like"/>
    <property type="match status" value="1"/>
</dbReference>
<feature type="domain" description="SCP" evidence="2">
    <location>
        <begin position="47"/>
        <end position="157"/>
    </location>
</feature>
<dbReference type="STRING" id="1508389.SAMN05444003_1268"/>
<dbReference type="EMBL" id="FQXB01000001">
    <property type="protein sequence ID" value="SHG86298.1"/>
    <property type="molecule type" value="Genomic_DNA"/>
</dbReference>
<keyword evidence="4" id="KW-1185">Reference proteome</keyword>
<dbReference type="PANTHER" id="PTHR31157:SF1">
    <property type="entry name" value="SCP DOMAIN-CONTAINING PROTEIN"/>
    <property type="match status" value="1"/>
</dbReference>
<dbReference type="Gene3D" id="3.40.33.10">
    <property type="entry name" value="CAP"/>
    <property type="match status" value="1"/>
</dbReference>
<keyword evidence="1" id="KW-0732">Signal</keyword>
<evidence type="ECO:0000259" key="2">
    <source>
        <dbReference type="Pfam" id="PF00188"/>
    </source>
</evidence>
<dbReference type="InterPro" id="IPR014044">
    <property type="entry name" value="CAP_dom"/>
</dbReference>